<feature type="transmembrane region" description="Helical" evidence="2">
    <location>
        <begin position="28"/>
        <end position="49"/>
    </location>
</feature>
<sequence length="159" mass="17353">MWLLLAFIAVPMIEIALFIQVGGIIGIWWTLLIVLTTAVAGSYLVRLQGLRELGKLQRSFSDMQDPTEPLANGAMILFSGALLLTPGFFTDIVGLALLVPKVRQAAYAWGRSKVKVARFSAGSAQPQPQHPQDQVIDGDFQDVTGDKKPTHTPSGWTQH</sequence>
<evidence type="ECO:0000256" key="1">
    <source>
        <dbReference type="SAM" id="MobiDB-lite"/>
    </source>
</evidence>
<dbReference type="Pfam" id="PF04186">
    <property type="entry name" value="FxsA"/>
    <property type="match status" value="1"/>
</dbReference>
<dbReference type="Proteomes" id="UP000199478">
    <property type="component" value="Unassembled WGS sequence"/>
</dbReference>
<dbReference type="EMBL" id="FOYP01000002">
    <property type="protein sequence ID" value="SFR53853.1"/>
    <property type="molecule type" value="Genomic_DNA"/>
</dbReference>
<evidence type="ECO:0000313" key="3">
    <source>
        <dbReference type="EMBL" id="SFR53853.1"/>
    </source>
</evidence>
<dbReference type="InterPro" id="IPR007313">
    <property type="entry name" value="FxsA"/>
</dbReference>
<proteinExistence type="predicted"/>
<organism evidence="3 4">
    <name type="scientific">Yoonia tamlensis</name>
    <dbReference type="NCBI Taxonomy" id="390270"/>
    <lineage>
        <taxon>Bacteria</taxon>
        <taxon>Pseudomonadati</taxon>
        <taxon>Pseudomonadota</taxon>
        <taxon>Alphaproteobacteria</taxon>
        <taxon>Rhodobacterales</taxon>
        <taxon>Paracoccaceae</taxon>
        <taxon>Yoonia</taxon>
    </lineage>
</organism>
<dbReference type="OrthoDB" id="9792788at2"/>
<evidence type="ECO:0000256" key="2">
    <source>
        <dbReference type="SAM" id="Phobius"/>
    </source>
</evidence>
<feature type="transmembrane region" description="Helical" evidence="2">
    <location>
        <begin position="70"/>
        <end position="89"/>
    </location>
</feature>
<keyword evidence="2" id="KW-0472">Membrane</keyword>
<keyword evidence="4" id="KW-1185">Reference proteome</keyword>
<dbReference type="AlphaFoldDB" id="A0A1I6HH99"/>
<dbReference type="NCBIfam" id="NF008528">
    <property type="entry name" value="PRK11463.1-2"/>
    <property type="match status" value="1"/>
</dbReference>
<dbReference type="PANTHER" id="PTHR35335">
    <property type="entry name" value="UPF0716 PROTEIN FXSA"/>
    <property type="match status" value="1"/>
</dbReference>
<gene>
    <name evidence="3" type="ORF">SAMN04488005_2704</name>
</gene>
<dbReference type="PANTHER" id="PTHR35335:SF1">
    <property type="entry name" value="UPF0716 PROTEIN FXSA"/>
    <property type="match status" value="1"/>
</dbReference>
<feature type="region of interest" description="Disordered" evidence="1">
    <location>
        <begin position="121"/>
        <end position="159"/>
    </location>
</feature>
<keyword evidence="2" id="KW-1133">Transmembrane helix</keyword>
<dbReference type="GO" id="GO:0016020">
    <property type="term" value="C:membrane"/>
    <property type="evidence" value="ECO:0007669"/>
    <property type="project" value="InterPro"/>
</dbReference>
<protein>
    <submittedName>
        <fullName evidence="3">UPF0716 protein FxsA</fullName>
    </submittedName>
</protein>
<dbReference type="RefSeq" id="WP_090201086.1">
    <property type="nucleotide sequence ID" value="NZ_FOYP01000002.1"/>
</dbReference>
<keyword evidence="2" id="KW-0812">Transmembrane</keyword>
<reference evidence="4" key="1">
    <citation type="submission" date="2016-10" db="EMBL/GenBank/DDBJ databases">
        <authorList>
            <person name="Varghese N."/>
            <person name="Submissions S."/>
        </authorList>
    </citation>
    <scope>NUCLEOTIDE SEQUENCE [LARGE SCALE GENOMIC DNA]</scope>
    <source>
        <strain evidence="4">DSM 26879</strain>
    </source>
</reference>
<evidence type="ECO:0000313" key="4">
    <source>
        <dbReference type="Proteomes" id="UP000199478"/>
    </source>
</evidence>
<feature type="compositionally biased region" description="Polar residues" evidence="1">
    <location>
        <begin position="122"/>
        <end position="132"/>
    </location>
</feature>
<accession>A0A1I6HH99</accession>
<dbReference type="STRING" id="390270.SAMN04488005_2704"/>
<name>A0A1I6HH99_9RHOB</name>